<organism evidence="7">
    <name type="scientific">Bradyrhizobium barranii subsp. barranii</name>
    <dbReference type="NCBI Taxonomy" id="2823807"/>
    <lineage>
        <taxon>Bacteria</taxon>
        <taxon>Pseudomonadati</taxon>
        <taxon>Pseudomonadota</taxon>
        <taxon>Alphaproteobacteria</taxon>
        <taxon>Hyphomicrobiales</taxon>
        <taxon>Nitrobacteraceae</taxon>
        <taxon>Bradyrhizobium</taxon>
        <taxon>Bradyrhizobium barranii</taxon>
    </lineage>
</organism>
<keyword evidence="5" id="KW-0732">Signal</keyword>
<dbReference type="InterPro" id="IPR009056">
    <property type="entry name" value="Cyt_c-like_dom"/>
</dbReference>
<dbReference type="Proteomes" id="UP000664702">
    <property type="component" value="Plasmid pBb144S4a"/>
</dbReference>
<keyword evidence="2 4" id="KW-0479">Metal-binding</keyword>
<keyword evidence="1 4" id="KW-0349">Heme</keyword>
<sequence>MMFPYVVAALVSGAHFSALAQPLEGNPLRGREIATKLCSSCHHVLPMTIPDKADPPSFQSIANLPSTTGIALNAFLHSSHKNMPNLILAPADSNDVIAYILSLKQQ</sequence>
<keyword evidence="8" id="KW-0614">Plasmid</keyword>
<evidence type="ECO:0000313" key="8">
    <source>
        <dbReference type="EMBL" id="UEM17912.1"/>
    </source>
</evidence>
<evidence type="ECO:0000313" key="9">
    <source>
        <dbReference type="Proteomes" id="UP000664702"/>
    </source>
</evidence>
<dbReference type="RefSeq" id="WP_208089720.1">
    <property type="nucleotide sequence ID" value="NZ_CP086137.1"/>
</dbReference>
<protein>
    <submittedName>
        <fullName evidence="7">Cytochrome c</fullName>
    </submittedName>
</protein>
<name>A0A939S8Q3_9BRAD</name>
<gene>
    <name evidence="8" type="ORF">J4G43_052815</name>
    <name evidence="7" type="ORF">J4G43_53225</name>
</gene>
<feature type="domain" description="Cytochrome c" evidence="6">
    <location>
        <begin position="25"/>
        <end position="104"/>
    </location>
</feature>
<dbReference type="GO" id="GO:0020037">
    <property type="term" value="F:heme binding"/>
    <property type="evidence" value="ECO:0007669"/>
    <property type="project" value="InterPro"/>
</dbReference>
<dbReference type="GO" id="GO:0009055">
    <property type="term" value="F:electron transfer activity"/>
    <property type="evidence" value="ECO:0007669"/>
    <property type="project" value="InterPro"/>
</dbReference>
<geneLocation type="plasmid" evidence="8 9">
    <name>pBb144S4a</name>
</geneLocation>
<evidence type="ECO:0000256" key="1">
    <source>
        <dbReference type="ARBA" id="ARBA00022617"/>
    </source>
</evidence>
<dbReference type="KEGG" id="bban:J4G43_052815"/>
<dbReference type="EMBL" id="JAGEMI010000004">
    <property type="protein sequence ID" value="MBO1869170.1"/>
    <property type="molecule type" value="Genomic_DNA"/>
</dbReference>
<dbReference type="GO" id="GO:0046872">
    <property type="term" value="F:metal ion binding"/>
    <property type="evidence" value="ECO:0007669"/>
    <property type="project" value="UniProtKB-KW"/>
</dbReference>
<feature type="signal peptide" evidence="5">
    <location>
        <begin position="1"/>
        <end position="20"/>
    </location>
</feature>
<dbReference type="SUPFAM" id="SSF46626">
    <property type="entry name" value="Cytochrome c"/>
    <property type="match status" value="1"/>
</dbReference>
<evidence type="ECO:0000256" key="2">
    <source>
        <dbReference type="ARBA" id="ARBA00022723"/>
    </source>
</evidence>
<dbReference type="Gene3D" id="1.10.760.10">
    <property type="entry name" value="Cytochrome c-like domain"/>
    <property type="match status" value="1"/>
</dbReference>
<evidence type="ECO:0000313" key="7">
    <source>
        <dbReference type="EMBL" id="MBO1869170.1"/>
    </source>
</evidence>
<evidence type="ECO:0000256" key="3">
    <source>
        <dbReference type="ARBA" id="ARBA00023004"/>
    </source>
</evidence>
<keyword evidence="3 4" id="KW-0408">Iron</keyword>
<accession>A0A939S8Q3</accession>
<dbReference type="PROSITE" id="PS51007">
    <property type="entry name" value="CYTC"/>
    <property type="match status" value="1"/>
</dbReference>
<evidence type="ECO:0000256" key="4">
    <source>
        <dbReference type="PROSITE-ProRule" id="PRU00433"/>
    </source>
</evidence>
<dbReference type="InterPro" id="IPR036909">
    <property type="entry name" value="Cyt_c-like_dom_sf"/>
</dbReference>
<reference evidence="8 9" key="2">
    <citation type="journal article" date="2022" name="Int. J. Syst. Evol. Microbiol.">
        <title>Strains of Bradyrhizobium barranii sp. nov. associated with legumes native to Canada are symbionts of soybeans and belong to different subspecies (subsp. barranii subsp. nov. and subsp. apii subsp. nov.) and symbiovars (sv. glycinearum and sv. septentrionale).</title>
        <authorList>
            <person name="Bromfield E.S.P."/>
            <person name="Cloutier S."/>
            <person name="Wasai-Hara S."/>
            <person name="Minamisawa K."/>
        </authorList>
    </citation>
    <scope>NUCLEOTIDE SEQUENCE [LARGE SCALE GENOMIC DNA]</scope>
    <source>
        <strain evidence="9">144S4</strain>
        <plasmid evidence="8 9">pBb144S4a</plasmid>
    </source>
</reference>
<evidence type="ECO:0000256" key="5">
    <source>
        <dbReference type="SAM" id="SignalP"/>
    </source>
</evidence>
<evidence type="ECO:0000259" key="6">
    <source>
        <dbReference type="PROSITE" id="PS51007"/>
    </source>
</evidence>
<dbReference type="EMBL" id="CP086137">
    <property type="protein sequence ID" value="UEM17912.1"/>
    <property type="molecule type" value="Genomic_DNA"/>
</dbReference>
<feature type="chain" id="PRO_5037044772" evidence="5">
    <location>
        <begin position="21"/>
        <end position="106"/>
    </location>
</feature>
<dbReference type="AlphaFoldDB" id="A0A939S8Q3"/>
<reference evidence="7" key="1">
    <citation type="submission" date="2021-03" db="EMBL/GenBank/DDBJ databases">
        <title>Whole Genome Sequence of Bradyrhizobium sp. Strain 144S4.</title>
        <authorList>
            <person name="Bromfield E.S.P."/>
            <person name="Cloutier S."/>
        </authorList>
    </citation>
    <scope>NUCLEOTIDE SEQUENCE [LARGE SCALE GENOMIC DNA]</scope>
    <source>
        <strain evidence="7">144S4</strain>
    </source>
</reference>
<proteinExistence type="predicted"/>